<evidence type="ECO:0000313" key="2">
    <source>
        <dbReference type="EMBL" id="EEJ42534.1"/>
    </source>
</evidence>
<dbReference type="HOGENOM" id="CLU_3291915_0_0_9"/>
<dbReference type="Proteomes" id="UP000004283">
    <property type="component" value="Unassembled WGS sequence"/>
</dbReference>
<protein>
    <submittedName>
        <fullName evidence="2">Uncharacterized protein</fullName>
    </submittedName>
</protein>
<organism evidence="2 3">
    <name type="scientific">Leuconostoc mesenteroides subsp. cremoris ATCC 19254</name>
    <dbReference type="NCBI Taxonomy" id="586220"/>
    <lineage>
        <taxon>Bacteria</taxon>
        <taxon>Bacillati</taxon>
        <taxon>Bacillota</taxon>
        <taxon>Bacilli</taxon>
        <taxon>Lactobacillales</taxon>
        <taxon>Lactobacillaceae</taxon>
        <taxon>Leuconostoc</taxon>
    </lineage>
</organism>
<feature type="transmembrane region" description="Helical" evidence="1">
    <location>
        <begin position="21"/>
        <end position="39"/>
    </location>
</feature>
<evidence type="ECO:0000256" key="1">
    <source>
        <dbReference type="SAM" id="Phobius"/>
    </source>
</evidence>
<comment type="caution">
    <text evidence="2">The sequence shown here is derived from an EMBL/GenBank/DDBJ whole genome shotgun (WGS) entry which is preliminary data.</text>
</comment>
<keyword evidence="1" id="KW-1133">Transmembrane helix</keyword>
<accession>C2KJR6</accession>
<dbReference type="EMBL" id="ACKV01000040">
    <property type="protein sequence ID" value="EEJ42534.1"/>
    <property type="molecule type" value="Genomic_DNA"/>
</dbReference>
<sequence>MRYIGVCLIKQLPIRMNKYDVAFDNSFIILNHFFSFFYLI</sequence>
<dbReference type="AlphaFoldDB" id="C2KJR6"/>
<keyword evidence="1" id="KW-0812">Transmembrane</keyword>
<evidence type="ECO:0000313" key="3">
    <source>
        <dbReference type="Proteomes" id="UP000004283"/>
    </source>
</evidence>
<name>C2KJR6_LEUMC</name>
<keyword evidence="1" id="KW-0472">Membrane</keyword>
<reference evidence="2 3" key="1">
    <citation type="submission" date="2009-04" db="EMBL/GenBank/DDBJ databases">
        <authorList>
            <person name="Qin X."/>
            <person name="Bachman B."/>
            <person name="Battles P."/>
            <person name="Bell A."/>
            <person name="Bess C."/>
            <person name="Bickham C."/>
            <person name="Chaboub L."/>
            <person name="Chen D."/>
            <person name="Coyle M."/>
            <person name="Deiros D.R."/>
            <person name="Dinh H."/>
            <person name="Forbes L."/>
            <person name="Fowler G."/>
            <person name="Francisco L."/>
            <person name="Fu Q."/>
            <person name="Gubbala S."/>
            <person name="Hale W."/>
            <person name="Han Y."/>
            <person name="Hemphill L."/>
            <person name="Highlander S.K."/>
            <person name="Hirani K."/>
            <person name="Hogues M."/>
            <person name="Jackson L."/>
            <person name="Jakkamsetti A."/>
            <person name="Javaid M."/>
            <person name="Jiang H."/>
            <person name="Korchina V."/>
            <person name="Kovar C."/>
            <person name="Lara F."/>
            <person name="Lee S."/>
            <person name="Mata R."/>
            <person name="Mathew T."/>
            <person name="Moen C."/>
            <person name="Morales K."/>
            <person name="Munidasa M."/>
            <person name="Nazareth L."/>
            <person name="Ngo R."/>
            <person name="Nguyen L."/>
            <person name="Okwuonu G."/>
            <person name="Ongeri F."/>
            <person name="Patil S."/>
            <person name="Petrosino J."/>
            <person name="Pham C."/>
            <person name="Pham P."/>
            <person name="Pu L.-L."/>
            <person name="Puazo M."/>
            <person name="Raj R."/>
            <person name="Reid J."/>
            <person name="Rouhana J."/>
            <person name="Saada N."/>
            <person name="Shang Y."/>
            <person name="Simmons D."/>
            <person name="Thornton R."/>
            <person name="Warren J."/>
            <person name="Weissenberger G."/>
            <person name="Zhang J."/>
            <person name="Zhang L."/>
            <person name="Zhou C."/>
            <person name="Zhu D."/>
            <person name="Muzny D."/>
            <person name="Worley K."/>
            <person name="Gibbs R."/>
        </authorList>
    </citation>
    <scope>NUCLEOTIDE SEQUENCE [LARGE SCALE GENOMIC DNA]</scope>
    <source>
        <strain evidence="2 3">ATCC 19254</strain>
    </source>
</reference>
<gene>
    <name evidence="2" type="ORF">HMPREF0555_0882</name>
</gene>
<proteinExistence type="predicted"/>